<reference evidence="2 3" key="1">
    <citation type="journal article" date="2019" name="Int. J. Syst. Evol. Microbiol.">
        <title>The Global Catalogue of Microorganisms (GCM) 10K type strain sequencing project: providing services to taxonomists for standard genome sequencing and annotation.</title>
        <authorList>
            <consortium name="The Broad Institute Genomics Platform"/>
            <consortium name="The Broad Institute Genome Sequencing Center for Infectious Disease"/>
            <person name="Wu L."/>
            <person name="Ma J."/>
        </authorList>
    </citation>
    <scope>NUCLEOTIDE SEQUENCE [LARGE SCALE GENOMIC DNA]</scope>
    <source>
        <strain evidence="2 3">JCM 10673</strain>
    </source>
</reference>
<sequence length="126" mass="13538">MKNGTAPPPVSEEQSSLPPDVETMRATVRRLLADDAEPPSPEELETLTLLLRGHLMVVIPAVESVAGRLPEGDALCACVKACIEEARVRLCREPGWTLPAGIAHARLLARSVDALADHYESIGGHR</sequence>
<proteinExistence type="predicted"/>
<evidence type="ECO:0000256" key="1">
    <source>
        <dbReference type="SAM" id="MobiDB-lite"/>
    </source>
</evidence>
<evidence type="ECO:0000313" key="2">
    <source>
        <dbReference type="EMBL" id="GAA0908185.1"/>
    </source>
</evidence>
<dbReference type="EMBL" id="BAAAHG010000008">
    <property type="protein sequence ID" value="GAA0908185.1"/>
    <property type="molecule type" value="Genomic_DNA"/>
</dbReference>
<accession>A0ABN1NHS1</accession>
<evidence type="ECO:0000313" key="3">
    <source>
        <dbReference type="Proteomes" id="UP001501005"/>
    </source>
</evidence>
<organism evidence="2 3">
    <name type="scientific">Streptomyces thermoalcalitolerans</name>
    <dbReference type="NCBI Taxonomy" id="65605"/>
    <lineage>
        <taxon>Bacteria</taxon>
        <taxon>Bacillati</taxon>
        <taxon>Actinomycetota</taxon>
        <taxon>Actinomycetes</taxon>
        <taxon>Kitasatosporales</taxon>
        <taxon>Streptomycetaceae</taxon>
        <taxon>Streptomyces</taxon>
    </lineage>
</organism>
<dbReference type="InterPro" id="IPR046300">
    <property type="entry name" value="DUF6415"/>
</dbReference>
<gene>
    <name evidence="2" type="ORF">GCM10009549_14940</name>
</gene>
<protein>
    <submittedName>
        <fullName evidence="2">Uncharacterized protein</fullName>
    </submittedName>
</protein>
<keyword evidence="3" id="KW-1185">Reference proteome</keyword>
<feature type="region of interest" description="Disordered" evidence="1">
    <location>
        <begin position="1"/>
        <end position="21"/>
    </location>
</feature>
<feature type="compositionally biased region" description="Pro residues" evidence="1">
    <location>
        <begin position="1"/>
        <end position="10"/>
    </location>
</feature>
<name>A0ABN1NHS1_9ACTN</name>
<dbReference type="Proteomes" id="UP001501005">
    <property type="component" value="Unassembled WGS sequence"/>
</dbReference>
<dbReference type="Pfam" id="PF19979">
    <property type="entry name" value="DUF6415"/>
    <property type="match status" value="1"/>
</dbReference>
<comment type="caution">
    <text evidence="2">The sequence shown here is derived from an EMBL/GenBank/DDBJ whole genome shotgun (WGS) entry which is preliminary data.</text>
</comment>